<proteinExistence type="predicted"/>
<dbReference type="AlphaFoldDB" id="A0A1V6U8D1"/>
<dbReference type="EMBL" id="MDDG01000016">
    <property type="protein sequence ID" value="OQE34620.1"/>
    <property type="molecule type" value="Genomic_DNA"/>
</dbReference>
<keyword evidence="2" id="KW-1185">Reference proteome</keyword>
<sequence>MTARKGRLFGVNSARPLTQSLYRVGQTGDQYAEDPKGKGISWITVELPFSMDPIYTNEMLLEFAILEMQSYRAVIYPESQHYVRHECISFPVVDYPTGTDDIVQVTHIIMARPEEVAEFWLEELRAGRVTLDRERIFPPKNSRKNQDRESTLE</sequence>
<name>A0A1V6U8D1_9EURO</name>
<protein>
    <submittedName>
        <fullName evidence="1">Uncharacterized protein</fullName>
    </submittedName>
</protein>
<evidence type="ECO:0000313" key="2">
    <source>
        <dbReference type="Proteomes" id="UP000191500"/>
    </source>
</evidence>
<dbReference type="Proteomes" id="UP000191500">
    <property type="component" value="Unassembled WGS sequence"/>
</dbReference>
<organism evidence="1 2">
    <name type="scientific">Penicillium coprophilum</name>
    <dbReference type="NCBI Taxonomy" id="36646"/>
    <lineage>
        <taxon>Eukaryota</taxon>
        <taxon>Fungi</taxon>
        <taxon>Dikarya</taxon>
        <taxon>Ascomycota</taxon>
        <taxon>Pezizomycotina</taxon>
        <taxon>Eurotiomycetes</taxon>
        <taxon>Eurotiomycetidae</taxon>
        <taxon>Eurotiales</taxon>
        <taxon>Aspergillaceae</taxon>
        <taxon>Penicillium</taxon>
    </lineage>
</organism>
<reference evidence="2" key="1">
    <citation type="journal article" date="2017" name="Nat. Microbiol.">
        <title>Global analysis of biosynthetic gene clusters reveals vast potential of secondary metabolite production in Penicillium species.</title>
        <authorList>
            <person name="Nielsen J.C."/>
            <person name="Grijseels S."/>
            <person name="Prigent S."/>
            <person name="Ji B."/>
            <person name="Dainat J."/>
            <person name="Nielsen K.F."/>
            <person name="Frisvad J.C."/>
            <person name="Workman M."/>
            <person name="Nielsen J."/>
        </authorList>
    </citation>
    <scope>NUCLEOTIDE SEQUENCE [LARGE SCALE GENOMIC DNA]</scope>
    <source>
        <strain evidence="2">IBT 31321</strain>
    </source>
</reference>
<gene>
    <name evidence="1" type="ORF">PENCOP_c016G08137</name>
</gene>
<evidence type="ECO:0000313" key="1">
    <source>
        <dbReference type="EMBL" id="OQE34620.1"/>
    </source>
</evidence>
<comment type="caution">
    <text evidence="1">The sequence shown here is derived from an EMBL/GenBank/DDBJ whole genome shotgun (WGS) entry which is preliminary data.</text>
</comment>
<accession>A0A1V6U8D1</accession>